<protein>
    <recommendedName>
        <fullName evidence="5">DUF3987 domain-containing protein</fullName>
    </recommendedName>
</protein>
<dbReference type="EMBL" id="NMPZ01000009">
    <property type="protein sequence ID" value="OXL44143.1"/>
    <property type="molecule type" value="Genomic_DNA"/>
</dbReference>
<gene>
    <name evidence="3" type="ORF">CFT61_07140</name>
    <name evidence="2" type="ORF">NNC64_15035</name>
</gene>
<feature type="compositionally biased region" description="Acidic residues" evidence="1">
    <location>
        <begin position="13"/>
        <end position="22"/>
    </location>
</feature>
<dbReference type="RefSeq" id="WP_089543775.1">
    <property type="nucleotide sequence ID" value="NZ_JANDWY010000065.1"/>
</dbReference>
<evidence type="ECO:0000313" key="3">
    <source>
        <dbReference type="EMBL" id="OXL44143.1"/>
    </source>
</evidence>
<dbReference type="Proteomes" id="UP000215155">
    <property type="component" value="Unassembled WGS sequence"/>
</dbReference>
<evidence type="ECO:0000313" key="4">
    <source>
        <dbReference type="Proteomes" id="UP000215155"/>
    </source>
</evidence>
<sequence length="446" mass="51864">MEENKENQKDLLFEDEEEEEELPPAMPEKLPSLIKLLVSRTPDIYKPAVAHAVFPSLAAHLYQVSFEYVDGVEHEATLMNVLMAPTGAGKSCVNAPINHIMADIRKRDEVNLQREKEWKLEVNTMGTHKYKPKRPTDLMVQEVDPDMTSAAFVQRMYDAKGHFLYSNMNEIDQWDAIEDGGKGKQRGRKWTIMCLAFDPGNSFGQTRAMPGSVNERVHILYNWNACTTIGHGRQFFKKVVSDGPLSRINFCTIPPREIGSDMPVYGDYDEAFDEELRPYINRLCKVRGKIDCPQAVRLINELMEECRDFSICSQDRIYENFSFRALVIAYLKACVLYVANGCKWEDEIDDFIRWSLHYDLWCKMRFFWDLIDDERHQRFTSRGPQNLLQQLPDDFTWEALEKLRDEANLKPGGTREMLKSWMKRGYLEYDVVSRKTLFRKSAFGKA</sequence>
<evidence type="ECO:0000256" key="1">
    <source>
        <dbReference type="SAM" id="MobiDB-lite"/>
    </source>
</evidence>
<dbReference type="AlphaFoldDB" id="A0AA91YX93"/>
<feature type="compositionally biased region" description="Basic and acidic residues" evidence="1">
    <location>
        <begin position="1"/>
        <end position="12"/>
    </location>
</feature>
<reference evidence="2" key="2">
    <citation type="submission" date="2022-07" db="EMBL/GenBank/DDBJ databases">
        <title>Prevotella copri.</title>
        <authorList>
            <person name="Yang C."/>
        </authorList>
    </citation>
    <scope>NUCLEOTIDE SEQUENCE</scope>
    <source>
        <strain evidence="2">HF2107</strain>
    </source>
</reference>
<proteinExistence type="predicted"/>
<organism evidence="3 4">
    <name type="scientific">Segatella copri</name>
    <dbReference type="NCBI Taxonomy" id="165179"/>
    <lineage>
        <taxon>Bacteria</taxon>
        <taxon>Pseudomonadati</taxon>
        <taxon>Bacteroidota</taxon>
        <taxon>Bacteroidia</taxon>
        <taxon>Bacteroidales</taxon>
        <taxon>Prevotellaceae</taxon>
        <taxon>Segatella</taxon>
    </lineage>
</organism>
<accession>A0AA91YX93</accession>
<feature type="region of interest" description="Disordered" evidence="1">
    <location>
        <begin position="1"/>
        <end position="26"/>
    </location>
</feature>
<reference evidence="3 4" key="1">
    <citation type="submission" date="2017-07" db="EMBL/GenBank/DDBJ databases">
        <title>Draft genome sequence of Prevotella copri isolated from the gut of healthy adult Indian.</title>
        <authorList>
            <person name="Das B."/>
            <person name="Bag S."/>
            <person name="Ghosh T.S."/>
        </authorList>
    </citation>
    <scope>NUCLEOTIDE SEQUENCE [LARGE SCALE GENOMIC DNA]</scope>
    <source>
        <strain evidence="3 4">Indica</strain>
    </source>
</reference>
<evidence type="ECO:0008006" key="5">
    <source>
        <dbReference type="Google" id="ProtNLM"/>
    </source>
</evidence>
<comment type="caution">
    <text evidence="3">The sequence shown here is derived from an EMBL/GenBank/DDBJ whole genome shotgun (WGS) entry which is preliminary data.</text>
</comment>
<evidence type="ECO:0000313" key="2">
    <source>
        <dbReference type="EMBL" id="MCP9565833.1"/>
    </source>
</evidence>
<dbReference type="EMBL" id="JANDWZ010000064">
    <property type="protein sequence ID" value="MCP9565833.1"/>
    <property type="molecule type" value="Genomic_DNA"/>
</dbReference>
<name>A0AA91YX93_9BACT</name>
<dbReference type="Proteomes" id="UP001205531">
    <property type="component" value="Unassembled WGS sequence"/>
</dbReference>